<dbReference type="Proteomes" id="UP001274830">
    <property type="component" value="Unassembled WGS sequence"/>
</dbReference>
<comment type="caution">
    <text evidence="2">The sequence shown here is derived from an EMBL/GenBank/DDBJ whole genome shotgun (WGS) entry which is preliminary data.</text>
</comment>
<feature type="compositionally biased region" description="Polar residues" evidence="1">
    <location>
        <begin position="340"/>
        <end position="351"/>
    </location>
</feature>
<accession>A0AAE0WRW2</accession>
<proteinExistence type="predicted"/>
<dbReference type="AlphaFoldDB" id="A0AAE0WRW2"/>
<feature type="region of interest" description="Disordered" evidence="1">
    <location>
        <begin position="329"/>
        <end position="351"/>
    </location>
</feature>
<feature type="compositionally biased region" description="Polar residues" evidence="1">
    <location>
        <begin position="12"/>
        <end position="22"/>
    </location>
</feature>
<feature type="compositionally biased region" description="Basic and acidic residues" evidence="1">
    <location>
        <begin position="864"/>
        <end position="873"/>
    </location>
</feature>
<feature type="compositionally biased region" description="Basic and acidic residues" evidence="1">
    <location>
        <begin position="67"/>
        <end position="77"/>
    </location>
</feature>
<reference evidence="2" key="1">
    <citation type="submission" date="2023-07" db="EMBL/GenBank/DDBJ databases">
        <title>Black Yeasts Isolated from many extreme environments.</title>
        <authorList>
            <person name="Coleine C."/>
            <person name="Stajich J.E."/>
            <person name="Selbmann L."/>
        </authorList>
    </citation>
    <scope>NUCLEOTIDE SEQUENCE</scope>
    <source>
        <strain evidence="2">CCFEE 5485</strain>
    </source>
</reference>
<keyword evidence="3" id="KW-1185">Reference proteome</keyword>
<feature type="region of interest" description="Disordered" evidence="1">
    <location>
        <begin position="1"/>
        <end position="77"/>
    </location>
</feature>
<protein>
    <submittedName>
        <fullName evidence="2">Uncharacterized protein</fullName>
    </submittedName>
</protein>
<sequence length="972" mass="106367">MSWLSPKRRKTTGNLQTKVNGTNGQGNGRAGSDTEAPPSPATTRTSAGAERPPVTPTRRPFSQPAIDRNDTSTQVEKEHDGNLFYAYARTGNDLQSRYLLTFASASIANEWWHLLQANFTETSRPGPQLFSFVDPPDLLSKAWKHPAFAHLKSKWMYISFSDTQDGGLGGAAQGIIPVQDAQGHMLSGSALAPSSPELAGAMGEMKKQSKEVGKEITKLEEYFVKMMEAVDRNTEQVAALAERQMTMRQSEESEKSGYFEGTELSSHLNRVNELLERHSEHMVNLSKQQSENDRKLSNAMADMAGRQKNDYLDMAQLSSHLDRIQSLMEQDSTERKDNAKSSVEQQARPTQIDFSPLIDKLEKVQEAVEQNSALVKALLEEGSAPESKPGTPFWGKDAAAQMTAAPPTMDLSPLTEHLQMIHHAIEQQSSHMQALVGFATGGGDEEVPNELAGTGAGGNGVPGGGTRGGDTAEKSLAPLGEHLEQIYNAIEEGNAFARSTGRISLEPLIEKMEEMRVAVGSNKSELDLTPLAEKMEATRQAVQDTKSTFDMSPLASKFDGLSQQLAELIHGSSMASERFEVLLQHHAKFENTILDPPSSPQDLQPLANKFDGLHEQLAKIATASERTHDQTRELVGAHGRLHEVLADSGRDGIDFSPLTEQLSEVNSHLVALREWVEHDSEQLTELVAAQHVTKELLESGAHGNNSDSGSLIEHLQAMRTATEQNLEHIRAFTESQQKISSTQIPPLKPDIDLTPLTNRLNRIHKSIERQATEQKQYRDTSPGTGDAKFIMSALTSHLSKIQAVTEANAAHVKTIRETQSQTVDKVHTAIASTSEAVATLTKQTGQRDQDVARQRMSTTQQLADSRKTSDSRIEAQNAQIRDLTKAQKEIVDVMRELSKGLLTQAKVKPDQDVLPPPRKVGRKIVGFVYEGKEAAIAAGSRKGSVSLGSVGTGVRGAVRESVERGEDYWRGL</sequence>
<feature type="region of interest" description="Disordered" evidence="1">
    <location>
        <begin position="439"/>
        <end position="474"/>
    </location>
</feature>
<feature type="region of interest" description="Disordered" evidence="1">
    <location>
        <begin position="840"/>
        <end position="874"/>
    </location>
</feature>
<evidence type="ECO:0000256" key="1">
    <source>
        <dbReference type="SAM" id="MobiDB-lite"/>
    </source>
</evidence>
<name>A0AAE0WRW2_9PEZI</name>
<organism evidence="2 3">
    <name type="scientific">Recurvomyces mirabilis</name>
    <dbReference type="NCBI Taxonomy" id="574656"/>
    <lineage>
        <taxon>Eukaryota</taxon>
        <taxon>Fungi</taxon>
        <taxon>Dikarya</taxon>
        <taxon>Ascomycota</taxon>
        <taxon>Pezizomycotina</taxon>
        <taxon>Dothideomycetes</taxon>
        <taxon>Dothideomycetidae</taxon>
        <taxon>Mycosphaerellales</taxon>
        <taxon>Teratosphaeriaceae</taxon>
        <taxon>Recurvomyces</taxon>
    </lineage>
</organism>
<feature type="compositionally biased region" description="Basic residues" evidence="1">
    <location>
        <begin position="1"/>
        <end position="11"/>
    </location>
</feature>
<gene>
    <name evidence="2" type="ORF">LTR78_003499</name>
</gene>
<evidence type="ECO:0000313" key="3">
    <source>
        <dbReference type="Proteomes" id="UP001274830"/>
    </source>
</evidence>
<dbReference type="EMBL" id="JAUTXT010000009">
    <property type="protein sequence ID" value="KAK3676722.1"/>
    <property type="molecule type" value="Genomic_DNA"/>
</dbReference>
<evidence type="ECO:0000313" key="2">
    <source>
        <dbReference type="EMBL" id="KAK3676722.1"/>
    </source>
</evidence>
<feature type="compositionally biased region" description="Gly residues" evidence="1">
    <location>
        <begin position="454"/>
        <end position="468"/>
    </location>
</feature>